<sequence length="434" mass="48269">MKFKSLFQRRSTSNGSTSGVGKKKDIGSGTKNVPVDGEPSTPRKGDESFAVKVFHKKQSKSPTSEPAPVKPCKLCGQVGKLKTEPRTNDEDGGDNNKENELELEVAQNRIMDLEIQVKHLEEQLLVRNEEDSIVKDEAGLLEANLEYAMNRITELEKENEVLVQRLKNQEDVFQREMDATVQDCAKAVKSVDSFWDESKRECEELKKKCSWSPSSTTPFLHSLSSSDANRLYWETLRDFTNTVNESSLQVPVRVPVDTTAENEDLNAAQSENRPVPSAQIIERSHVTRSIETDKENRSERESNASKKITGTIKENQKLAMLRKASGGSIRNGLLAWCQSCVEGYRNVSVTNFSTSFADGLALCALIHSLSPSLIDMNELSPSTPMKNYETAVAAASMMGVGVELDIKAIVCSENPPWETILSYIVEIYNVHTSE</sequence>
<dbReference type="SMART" id="SM00033">
    <property type="entry name" value="CH"/>
    <property type="match status" value="1"/>
</dbReference>
<dbReference type="EMBL" id="LJIJ01000631">
    <property type="protein sequence ID" value="ODM95706.1"/>
    <property type="molecule type" value="Genomic_DNA"/>
</dbReference>
<dbReference type="Proteomes" id="UP000094527">
    <property type="component" value="Unassembled WGS sequence"/>
</dbReference>
<evidence type="ECO:0000313" key="4">
    <source>
        <dbReference type="EMBL" id="ODM95706.1"/>
    </source>
</evidence>
<accession>A0A1D2MRT1</accession>
<dbReference type="InterPro" id="IPR036872">
    <property type="entry name" value="CH_dom_sf"/>
</dbReference>
<evidence type="ECO:0000259" key="3">
    <source>
        <dbReference type="PROSITE" id="PS50021"/>
    </source>
</evidence>
<gene>
    <name evidence="4" type="ORF">Ocin01_10972</name>
</gene>
<feature type="compositionally biased region" description="Polar residues" evidence="2">
    <location>
        <begin position="8"/>
        <end position="19"/>
    </location>
</feature>
<dbReference type="InterPro" id="IPR001715">
    <property type="entry name" value="CH_dom"/>
</dbReference>
<dbReference type="Pfam" id="PF00307">
    <property type="entry name" value="CH"/>
    <property type="match status" value="1"/>
</dbReference>
<dbReference type="PANTHER" id="PTHR23167:SF46">
    <property type="entry name" value="EPS15 HOMOLOGY DOMAIN CONTAINING PROTEIN-BINDING PROTEIN 1, ISOFORM F"/>
    <property type="match status" value="1"/>
</dbReference>
<protein>
    <submittedName>
        <fullName evidence="4">Cytospin-A</fullName>
    </submittedName>
</protein>
<keyword evidence="1" id="KW-0175">Coiled coil</keyword>
<dbReference type="AlphaFoldDB" id="A0A1D2MRT1"/>
<evidence type="ECO:0000256" key="1">
    <source>
        <dbReference type="SAM" id="Coils"/>
    </source>
</evidence>
<evidence type="ECO:0000313" key="5">
    <source>
        <dbReference type="Proteomes" id="UP000094527"/>
    </source>
</evidence>
<reference evidence="4 5" key="1">
    <citation type="journal article" date="2016" name="Genome Biol. Evol.">
        <title>Gene Family Evolution Reflects Adaptation to Soil Environmental Stressors in the Genome of the Collembolan Orchesella cincta.</title>
        <authorList>
            <person name="Faddeeva-Vakhrusheva A."/>
            <person name="Derks M.F."/>
            <person name="Anvar S.Y."/>
            <person name="Agamennone V."/>
            <person name="Suring W."/>
            <person name="Smit S."/>
            <person name="van Straalen N.M."/>
            <person name="Roelofs D."/>
        </authorList>
    </citation>
    <scope>NUCLEOTIDE SEQUENCE [LARGE SCALE GENOMIC DNA]</scope>
    <source>
        <tissue evidence="4">Mixed pool</tissue>
    </source>
</reference>
<dbReference type="STRING" id="48709.A0A1D2MRT1"/>
<feature type="domain" description="Calponin-homology (CH)" evidence="3">
    <location>
        <begin position="327"/>
        <end position="432"/>
    </location>
</feature>
<comment type="caution">
    <text evidence="4">The sequence shown here is derived from an EMBL/GenBank/DDBJ whole genome shotgun (WGS) entry which is preliminary data.</text>
</comment>
<evidence type="ECO:0000256" key="2">
    <source>
        <dbReference type="SAM" id="MobiDB-lite"/>
    </source>
</evidence>
<dbReference type="InterPro" id="IPR050540">
    <property type="entry name" value="F-actin_Monoox_Mical"/>
</dbReference>
<feature type="coiled-coil region" evidence="1">
    <location>
        <begin position="96"/>
        <end position="172"/>
    </location>
</feature>
<proteinExistence type="predicted"/>
<dbReference type="PANTHER" id="PTHR23167">
    <property type="entry name" value="CALPONIN HOMOLOGY DOMAIN-CONTAINING PROTEIN DDB_G0272472-RELATED"/>
    <property type="match status" value="1"/>
</dbReference>
<keyword evidence="5" id="KW-1185">Reference proteome</keyword>
<feature type="region of interest" description="Disordered" evidence="2">
    <location>
        <begin position="264"/>
        <end position="309"/>
    </location>
</feature>
<feature type="compositionally biased region" description="Basic and acidic residues" evidence="2">
    <location>
        <begin position="282"/>
        <end position="304"/>
    </location>
</feature>
<dbReference type="OrthoDB" id="10017054at2759"/>
<organism evidence="4 5">
    <name type="scientific">Orchesella cincta</name>
    <name type="common">Springtail</name>
    <name type="synonym">Podura cincta</name>
    <dbReference type="NCBI Taxonomy" id="48709"/>
    <lineage>
        <taxon>Eukaryota</taxon>
        <taxon>Metazoa</taxon>
        <taxon>Ecdysozoa</taxon>
        <taxon>Arthropoda</taxon>
        <taxon>Hexapoda</taxon>
        <taxon>Collembola</taxon>
        <taxon>Entomobryomorpha</taxon>
        <taxon>Entomobryoidea</taxon>
        <taxon>Orchesellidae</taxon>
        <taxon>Orchesellinae</taxon>
        <taxon>Orchesella</taxon>
    </lineage>
</organism>
<feature type="region of interest" description="Disordered" evidence="2">
    <location>
        <begin position="1"/>
        <end position="73"/>
    </location>
</feature>
<name>A0A1D2MRT1_ORCCI</name>
<dbReference type="SUPFAM" id="SSF47576">
    <property type="entry name" value="Calponin-homology domain, CH-domain"/>
    <property type="match status" value="1"/>
</dbReference>
<dbReference type="PROSITE" id="PS50021">
    <property type="entry name" value="CH"/>
    <property type="match status" value="1"/>
</dbReference>
<dbReference type="Gene3D" id="1.10.418.10">
    <property type="entry name" value="Calponin-like domain"/>
    <property type="match status" value="1"/>
</dbReference>